<dbReference type="AlphaFoldDB" id="A0A511AKX8"/>
<dbReference type="PROSITE" id="PS50977">
    <property type="entry name" value="HTH_TETR_2"/>
    <property type="match status" value="1"/>
</dbReference>
<dbReference type="InterPro" id="IPR001647">
    <property type="entry name" value="HTH_TetR"/>
</dbReference>
<comment type="caution">
    <text evidence="6">The sequence shown here is derived from an EMBL/GenBank/DDBJ whole genome shotgun (WGS) entry which is preliminary data.</text>
</comment>
<dbReference type="InterPro" id="IPR009057">
    <property type="entry name" value="Homeodomain-like_sf"/>
</dbReference>
<dbReference type="SUPFAM" id="SSF46689">
    <property type="entry name" value="Homeodomain-like"/>
    <property type="match status" value="1"/>
</dbReference>
<keyword evidence="2 4" id="KW-0238">DNA-binding</keyword>
<reference evidence="6 7" key="1">
    <citation type="submission" date="2019-07" db="EMBL/GenBank/DDBJ databases">
        <title>Whole genome shotgun sequence of Microbacterium aerolatum NBRC 103071.</title>
        <authorList>
            <person name="Hosoyama A."/>
            <person name="Uohara A."/>
            <person name="Ohji S."/>
            <person name="Ichikawa N."/>
        </authorList>
    </citation>
    <scope>NUCLEOTIDE SEQUENCE [LARGE SCALE GENOMIC DNA]</scope>
    <source>
        <strain evidence="6 7">NBRC 103071</strain>
    </source>
</reference>
<protein>
    <submittedName>
        <fullName evidence="6">TetR family transcriptional regulator</fullName>
    </submittedName>
</protein>
<evidence type="ECO:0000313" key="6">
    <source>
        <dbReference type="EMBL" id="GEK87491.1"/>
    </source>
</evidence>
<evidence type="ECO:0000256" key="2">
    <source>
        <dbReference type="ARBA" id="ARBA00023125"/>
    </source>
</evidence>
<keyword evidence="7" id="KW-1185">Reference proteome</keyword>
<dbReference type="EMBL" id="BJUW01000014">
    <property type="protein sequence ID" value="GEK87491.1"/>
    <property type="molecule type" value="Genomic_DNA"/>
</dbReference>
<dbReference type="GO" id="GO:0003700">
    <property type="term" value="F:DNA-binding transcription factor activity"/>
    <property type="evidence" value="ECO:0007669"/>
    <property type="project" value="TreeGrafter"/>
</dbReference>
<keyword evidence="3" id="KW-0804">Transcription</keyword>
<dbReference type="OrthoDB" id="4726108at2"/>
<sequence>MPRASAADAALTARQVLEAAIGLFSAHGYADVSLDDIARAAGVTRGAVYHHYGSKVGLFGAVASELQSSVAALVVDAADKAGSGAAEQLRAGSHAFLDAITTGAAVRVLLIDAPAAIGWDAWRRLDAENSAAHLREALQDVGVADDHLDATTMLLSGAMNEAALWIAQHDDLATARDRAHGVLDRLITALIP</sequence>
<dbReference type="Pfam" id="PF00440">
    <property type="entry name" value="TetR_N"/>
    <property type="match status" value="1"/>
</dbReference>
<evidence type="ECO:0000259" key="5">
    <source>
        <dbReference type="PROSITE" id="PS50977"/>
    </source>
</evidence>
<evidence type="ECO:0000256" key="1">
    <source>
        <dbReference type="ARBA" id="ARBA00023015"/>
    </source>
</evidence>
<dbReference type="PRINTS" id="PR00455">
    <property type="entry name" value="HTHTETR"/>
</dbReference>
<dbReference type="Gene3D" id="1.10.357.10">
    <property type="entry name" value="Tetracycline Repressor, domain 2"/>
    <property type="match status" value="1"/>
</dbReference>
<dbReference type="PANTHER" id="PTHR30055:SF234">
    <property type="entry name" value="HTH-TYPE TRANSCRIPTIONAL REGULATOR BETI"/>
    <property type="match status" value="1"/>
</dbReference>
<feature type="domain" description="HTH tetR-type" evidence="5">
    <location>
        <begin position="10"/>
        <end position="70"/>
    </location>
</feature>
<accession>A0A511AKX8</accession>
<evidence type="ECO:0000313" key="7">
    <source>
        <dbReference type="Proteomes" id="UP000321225"/>
    </source>
</evidence>
<proteinExistence type="predicted"/>
<dbReference type="Pfam" id="PF21351">
    <property type="entry name" value="TetR_C_41"/>
    <property type="match status" value="1"/>
</dbReference>
<evidence type="ECO:0000256" key="3">
    <source>
        <dbReference type="ARBA" id="ARBA00023163"/>
    </source>
</evidence>
<dbReference type="Proteomes" id="UP000321225">
    <property type="component" value="Unassembled WGS sequence"/>
</dbReference>
<evidence type="ECO:0000256" key="4">
    <source>
        <dbReference type="PROSITE-ProRule" id="PRU00335"/>
    </source>
</evidence>
<feature type="DNA-binding region" description="H-T-H motif" evidence="4">
    <location>
        <begin position="33"/>
        <end position="52"/>
    </location>
</feature>
<dbReference type="InterPro" id="IPR049484">
    <property type="entry name" value="Rv0078-like_C"/>
</dbReference>
<dbReference type="InterPro" id="IPR050109">
    <property type="entry name" value="HTH-type_TetR-like_transc_reg"/>
</dbReference>
<name>A0A511AKX8_9MICO</name>
<organism evidence="6 7">
    <name type="scientific">Microbacterium aerolatum</name>
    <dbReference type="NCBI Taxonomy" id="153731"/>
    <lineage>
        <taxon>Bacteria</taxon>
        <taxon>Bacillati</taxon>
        <taxon>Actinomycetota</taxon>
        <taxon>Actinomycetes</taxon>
        <taxon>Micrococcales</taxon>
        <taxon>Microbacteriaceae</taxon>
        <taxon>Microbacterium</taxon>
    </lineage>
</organism>
<dbReference type="GO" id="GO:0000976">
    <property type="term" value="F:transcription cis-regulatory region binding"/>
    <property type="evidence" value="ECO:0007669"/>
    <property type="project" value="TreeGrafter"/>
</dbReference>
<gene>
    <name evidence="6" type="ORF">MAE01_26670</name>
</gene>
<keyword evidence="1" id="KW-0805">Transcription regulation</keyword>
<dbReference type="PANTHER" id="PTHR30055">
    <property type="entry name" value="HTH-TYPE TRANSCRIPTIONAL REGULATOR RUTR"/>
    <property type="match status" value="1"/>
</dbReference>
<dbReference type="RefSeq" id="WP_147040172.1">
    <property type="nucleotide sequence ID" value="NZ_BJUW01000014.1"/>
</dbReference>